<comment type="caution">
    <text evidence="1">The sequence shown here is derived from an EMBL/GenBank/DDBJ whole genome shotgun (WGS) entry which is preliminary data.</text>
</comment>
<dbReference type="AlphaFoldDB" id="A0AAD7AQ67"/>
<dbReference type="SUPFAM" id="SSF81383">
    <property type="entry name" value="F-box domain"/>
    <property type="match status" value="1"/>
</dbReference>
<dbReference type="CDD" id="cd09917">
    <property type="entry name" value="F-box_SF"/>
    <property type="match status" value="1"/>
</dbReference>
<evidence type="ECO:0008006" key="3">
    <source>
        <dbReference type="Google" id="ProtNLM"/>
    </source>
</evidence>
<reference evidence="1" key="1">
    <citation type="submission" date="2023-03" db="EMBL/GenBank/DDBJ databases">
        <title>Massive genome expansion in bonnet fungi (Mycena s.s.) driven by repeated elements and novel gene families across ecological guilds.</title>
        <authorList>
            <consortium name="Lawrence Berkeley National Laboratory"/>
            <person name="Harder C.B."/>
            <person name="Miyauchi S."/>
            <person name="Viragh M."/>
            <person name="Kuo A."/>
            <person name="Thoen E."/>
            <person name="Andreopoulos B."/>
            <person name="Lu D."/>
            <person name="Skrede I."/>
            <person name="Drula E."/>
            <person name="Henrissat B."/>
            <person name="Morin E."/>
            <person name="Kohler A."/>
            <person name="Barry K."/>
            <person name="LaButti K."/>
            <person name="Morin E."/>
            <person name="Salamov A."/>
            <person name="Lipzen A."/>
            <person name="Mereny Z."/>
            <person name="Hegedus B."/>
            <person name="Baldrian P."/>
            <person name="Stursova M."/>
            <person name="Weitz H."/>
            <person name="Taylor A."/>
            <person name="Grigoriev I.V."/>
            <person name="Nagy L.G."/>
            <person name="Martin F."/>
            <person name="Kauserud H."/>
        </authorList>
    </citation>
    <scope>NUCLEOTIDE SEQUENCE</scope>
    <source>
        <strain evidence="1">CBHHK002</strain>
    </source>
</reference>
<proteinExistence type="predicted"/>
<evidence type="ECO:0000313" key="2">
    <source>
        <dbReference type="Proteomes" id="UP001218218"/>
    </source>
</evidence>
<evidence type="ECO:0000313" key="1">
    <source>
        <dbReference type="EMBL" id="KAJ7364693.1"/>
    </source>
</evidence>
<organism evidence="1 2">
    <name type="scientific">Mycena albidolilacea</name>
    <dbReference type="NCBI Taxonomy" id="1033008"/>
    <lineage>
        <taxon>Eukaryota</taxon>
        <taxon>Fungi</taxon>
        <taxon>Dikarya</taxon>
        <taxon>Basidiomycota</taxon>
        <taxon>Agaricomycotina</taxon>
        <taxon>Agaricomycetes</taxon>
        <taxon>Agaricomycetidae</taxon>
        <taxon>Agaricales</taxon>
        <taxon>Marasmiineae</taxon>
        <taxon>Mycenaceae</taxon>
        <taxon>Mycena</taxon>
    </lineage>
</organism>
<name>A0AAD7AQ67_9AGAR</name>
<dbReference type="EMBL" id="JARIHO010000003">
    <property type="protein sequence ID" value="KAJ7364693.1"/>
    <property type="molecule type" value="Genomic_DNA"/>
</dbReference>
<gene>
    <name evidence="1" type="ORF">DFH08DRAFT_950257</name>
</gene>
<sequence>MTVLCLPRLPSLPRFSVRFLRKSQPEPLALPYELWSEIFKMLDNAMLVAVSRVSRAFNGHAIPIYLARHGMLPTDLRSGTFTVPGRKDIFPVLQTAFFLPPVRKFSCVVLGPGARAMQIMLYLRRFLSQQTALEEVQLMWNLSTRSDDWKYKKITRSTMQREICRLLNCVTPTGKTLVITADRLLFSGSARDDLWRIVQPILAPPPGIRAKIRNTVIERRPWKEVKMDLVLNTVGEIYGTTYCNSLVLEHDTLRSLHVKHALLPSDWTLMVLNAHSVRCFNLTPALSAMEWARVLPLLDLPCLKELRMGRETEYSAPEVHDIYMSDFDVFLIRHTTIERLEYLPQPSPESVPILELFFGSFSSLTHLTTTPSHFIHLHHAADSLPALCDLILFAPASTPVAHAATEFMEVLTLLAGRAQAEAPCMRLRFSGAWIATPPQRLVPAIQCVASMLIFENFTRNVDALAKFLSMFEPGLKSVEFKPASVRGFKHLRLVDELRRKVVWLDDVSCHRPDSGMRTVHLKTRKARETKKTVSVNYSD</sequence>
<dbReference type="InterPro" id="IPR036047">
    <property type="entry name" value="F-box-like_dom_sf"/>
</dbReference>
<protein>
    <recommendedName>
        <fullName evidence="3">F-box domain-containing protein</fullName>
    </recommendedName>
</protein>
<accession>A0AAD7AQ67</accession>
<keyword evidence="2" id="KW-1185">Reference proteome</keyword>
<dbReference type="Proteomes" id="UP001218218">
    <property type="component" value="Unassembled WGS sequence"/>
</dbReference>